<evidence type="ECO:0000256" key="3">
    <source>
        <dbReference type="ARBA" id="ARBA00018341"/>
    </source>
</evidence>
<dbReference type="InterPro" id="IPR031455">
    <property type="entry name" value="Gep5"/>
</dbReference>
<dbReference type="GeneID" id="11533117"/>
<keyword evidence="8" id="KW-1185">Reference proteome</keyword>
<gene>
    <name evidence="7" type="primary">TPHA0J00760</name>
    <name evidence="7" type="ordered locus">TPHA_0J00760</name>
</gene>
<sequence>MLKLNRNILKNHESLDFKQIILDGLNRLPLHPNTLDLLQKQVHTKLTKNSELIELLFDYNNAFINKQKPGQLKCLQRIIFKTHLIFNNSYKNYDHLKAFKLKYNYLTHNWPYERHDILFAANKNVPETKALEYLWNNCNSDNLAFMGSKFMKEITRQIQNKYITEGDYVHVFLKERYNSEIHTLSEIIDEKEIEINLFGELFKQLHYINTINKLQIPIVILPLNALGLKIPKSRLYNKFKKKLQVFGVF</sequence>
<evidence type="ECO:0000256" key="5">
    <source>
        <dbReference type="ARBA" id="ARBA00025061"/>
    </source>
</evidence>
<dbReference type="GO" id="GO:0005739">
    <property type="term" value="C:mitochondrion"/>
    <property type="evidence" value="ECO:0007669"/>
    <property type="project" value="UniProtKB-SubCell"/>
</dbReference>
<evidence type="ECO:0000313" key="8">
    <source>
        <dbReference type="Proteomes" id="UP000005666"/>
    </source>
</evidence>
<evidence type="ECO:0000256" key="6">
    <source>
        <dbReference type="RuleBase" id="RU363007"/>
    </source>
</evidence>
<evidence type="ECO:0000256" key="1">
    <source>
        <dbReference type="ARBA" id="ARBA00004173"/>
    </source>
</evidence>
<protein>
    <recommendedName>
        <fullName evidence="3 6">Genetic interactor of prohibitin 5, mitochondrial</fullName>
    </recommendedName>
</protein>
<proteinExistence type="inferred from homology"/>
<dbReference type="RefSeq" id="XP_003687333.1">
    <property type="nucleotide sequence ID" value="XM_003687285.1"/>
</dbReference>
<dbReference type="HOGENOM" id="CLU_1116382_0_0_1"/>
<evidence type="ECO:0000313" key="7">
    <source>
        <dbReference type="EMBL" id="CCE64899.1"/>
    </source>
</evidence>
<reference evidence="7 8" key="1">
    <citation type="journal article" date="2011" name="Proc. Natl. Acad. Sci. U.S.A.">
        <title>Evolutionary erosion of yeast sex chromosomes by mating-type switching accidents.</title>
        <authorList>
            <person name="Gordon J.L."/>
            <person name="Armisen D."/>
            <person name="Proux-Wera E."/>
            <person name="Oheigeartaigh S.S."/>
            <person name="Byrne K.P."/>
            <person name="Wolfe K.H."/>
        </authorList>
    </citation>
    <scope>NUCLEOTIDE SEQUENCE [LARGE SCALE GENOMIC DNA]</scope>
    <source>
        <strain evidence="8">ATCC 24235 / CBS 4417 / NBRC 1672 / NRRL Y-8282 / UCD 70-5</strain>
    </source>
</reference>
<dbReference type="Proteomes" id="UP000005666">
    <property type="component" value="Chromosome 10"/>
</dbReference>
<keyword evidence="4 6" id="KW-0496">Mitochondrion</keyword>
<organism evidence="7 8">
    <name type="scientific">Tetrapisispora phaffii (strain ATCC 24235 / CBS 4417 / NBRC 1672 / NRRL Y-8282 / UCD 70-5)</name>
    <name type="common">Yeast</name>
    <name type="synonym">Fabospora phaffii</name>
    <dbReference type="NCBI Taxonomy" id="1071381"/>
    <lineage>
        <taxon>Eukaryota</taxon>
        <taxon>Fungi</taxon>
        <taxon>Dikarya</taxon>
        <taxon>Ascomycota</taxon>
        <taxon>Saccharomycotina</taxon>
        <taxon>Saccharomycetes</taxon>
        <taxon>Saccharomycetales</taxon>
        <taxon>Saccharomycetaceae</taxon>
        <taxon>Tetrapisispora</taxon>
    </lineage>
</organism>
<dbReference type="AlphaFoldDB" id="G8BYF7"/>
<dbReference type="Pfam" id="PF17053">
    <property type="entry name" value="GEP5"/>
    <property type="match status" value="1"/>
</dbReference>
<name>G8BYF7_TETPH</name>
<dbReference type="EMBL" id="HE612865">
    <property type="protein sequence ID" value="CCE64899.1"/>
    <property type="molecule type" value="Genomic_DNA"/>
</dbReference>
<comment type="function">
    <text evidence="5 6">Essential for respiratory growth and required for maintenance of mtDNA. Required for cell survival in the absence of prohibitins.</text>
</comment>
<accession>G8BYF7</accession>
<comment type="subcellular location">
    <subcellularLocation>
        <location evidence="1 6">Mitochondrion</location>
    </subcellularLocation>
</comment>
<comment type="similarity">
    <text evidence="2 6">Belongs to the GEP5 family.</text>
</comment>
<evidence type="ECO:0000256" key="2">
    <source>
        <dbReference type="ARBA" id="ARBA00008036"/>
    </source>
</evidence>
<evidence type="ECO:0000256" key="4">
    <source>
        <dbReference type="ARBA" id="ARBA00023128"/>
    </source>
</evidence>
<dbReference type="KEGG" id="tpf:TPHA_0J00760"/>
<dbReference type="OrthoDB" id="4066262at2759"/>